<evidence type="ECO:0000256" key="3">
    <source>
        <dbReference type="ARBA" id="ARBA00023163"/>
    </source>
</evidence>
<dbReference type="AlphaFoldDB" id="A0A9D2NFT0"/>
<proteinExistence type="predicted"/>
<dbReference type="Gene3D" id="1.10.10.60">
    <property type="entry name" value="Homeodomain-like"/>
    <property type="match status" value="1"/>
</dbReference>
<accession>A0A9D2NFT0</accession>
<dbReference type="InterPro" id="IPR009057">
    <property type="entry name" value="Homeodomain-like_sf"/>
</dbReference>
<reference evidence="5" key="2">
    <citation type="submission" date="2021-04" db="EMBL/GenBank/DDBJ databases">
        <authorList>
            <person name="Gilroy R."/>
        </authorList>
    </citation>
    <scope>NUCLEOTIDE SEQUENCE</scope>
    <source>
        <strain evidence="5">USAMLcec2-132</strain>
    </source>
</reference>
<dbReference type="InterPro" id="IPR020449">
    <property type="entry name" value="Tscrpt_reg_AraC-type_HTH"/>
</dbReference>
<dbReference type="Proteomes" id="UP000823891">
    <property type="component" value="Unassembled WGS sequence"/>
</dbReference>
<dbReference type="PRINTS" id="PR00032">
    <property type="entry name" value="HTHARAC"/>
</dbReference>
<organism evidence="5 6">
    <name type="scientific">Candidatus Eisenbergiella merdavium</name>
    <dbReference type="NCBI Taxonomy" id="2838551"/>
    <lineage>
        <taxon>Bacteria</taxon>
        <taxon>Bacillati</taxon>
        <taxon>Bacillota</taxon>
        <taxon>Clostridia</taxon>
        <taxon>Lachnospirales</taxon>
        <taxon>Lachnospiraceae</taxon>
        <taxon>Eisenbergiella</taxon>
    </lineage>
</organism>
<evidence type="ECO:0000256" key="1">
    <source>
        <dbReference type="ARBA" id="ARBA00023015"/>
    </source>
</evidence>
<keyword evidence="3" id="KW-0804">Transcription</keyword>
<feature type="domain" description="HTH araC/xylS-type" evidence="4">
    <location>
        <begin position="167"/>
        <end position="264"/>
    </location>
</feature>
<name>A0A9D2NFT0_9FIRM</name>
<dbReference type="PANTHER" id="PTHR43280">
    <property type="entry name" value="ARAC-FAMILY TRANSCRIPTIONAL REGULATOR"/>
    <property type="match status" value="1"/>
</dbReference>
<dbReference type="GO" id="GO:0003700">
    <property type="term" value="F:DNA-binding transcription factor activity"/>
    <property type="evidence" value="ECO:0007669"/>
    <property type="project" value="InterPro"/>
</dbReference>
<gene>
    <name evidence="5" type="ORF">H9761_09440</name>
</gene>
<dbReference type="SUPFAM" id="SSF51215">
    <property type="entry name" value="Regulatory protein AraC"/>
    <property type="match status" value="1"/>
</dbReference>
<dbReference type="InterPro" id="IPR018060">
    <property type="entry name" value="HTH_AraC"/>
</dbReference>
<dbReference type="SUPFAM" id="SSF46689">
    <property type="entry name" value="Homeodomain-like"/>
    <property type="match status" value="1"/>
</dbReference>
<dbReference type="PROSITE" id="PS01124">
    <property type="entry name" value="HTH_ARAC_FAMILY_2"/>
    <property type="match status" value="1"/>
</dbReference>
<protein>
    <submittedName>
        <fullName evidence="5">AraC family transcriptional regulator</fullName>
    </submittedName>
</protein>
<keyword evidence="1" id="KW-0805">Transcription regulation</keyword>
<dbReference type="Gene3D" id="2.60.120.280">
    <property type="entry name" value="Regulatory protein AraC"/>
    <property type="match status" value="1"/>
</dbReference>
<dbReference type="EMBL" id="DWWS01000032">
    <property type="protein sequence ID" value="HJC23915.1"/>
    <property type="molecule type" value="Genomic_DNA"/>
</dbReference>
<dbReference type="InterPro" id="IPR037923">
    <property type="entry name" value="HTH-like"/>
</dbReference>
<dbReference type="GO" id="GO:0043565">
    <property type="term" value="F:sequence-specific DNA binding"/>
    <property type="evidence" value="ECO:0007669"/>
    <property type="project" value="InterPro"/>
</dbReference>
<comment type="caution">
    <text evidence="5">The sequence shown here is derived from an EMBL/GenBank/DDBJ whole genome shotgun (WGS) entry which is preliminary data.</text>
</comment>
<sequence length="283" mass="31857">MEELDFCISREHIGFSPAAVDSIYHVFADGDYHIRHLAIPDSLVFVATLGGEGRLLLAEKSFLLHSGEIMIFDASQRPFEYLCTGTNWNFWWFEFRATEPDFPSLPREIVISLPLEEFHLRMCSEALSSLKLKNSVAASSLLISLLSLLGQKDHGLSNVRGGVGLFQEADRYIRRNLASVTVQSTAMHLGISEHTLLNIFQSLLGIRTVEYIHNMKTDMARHLLISSEKPIREIAWELGYADQFVFSKSFRKRFGISPSDYRAAARSVSGGPGHIFHAPDIKD</sequence>
<evidence type="ECO:0000313" key="6">
    <source>
        <dbReference type="Proteomes" id="UP000823891"/>
    </source>
</evidence>
<evidence type="ECO:0000259" key="4">
    <source>
        <dbReference type="PROSITE" id="PS01124"/>
    </source>
</evidence>
<evidence type="ECO:0000313" key="5">
    <source>
        <dbReference type="EMBL" id="HJC23915.1"/>
    </source>
</evidence>
<dbReference type="Pfam" id="PF12833">
    <property type="entry name" value="HTH_18"/>
    <property type="match status" value="1"/>
</dbReference>
<keyword evidence="2" id="KW-0238">DNA-binding</keyword>
<dbReference type="SMART" id="SM00342">
    <property type="entry name" value="HTH_ARAC"/>
    <property type="match status" value="1"/>
</dbReference>
<evidence type="ECO:0000256" key="2">
    <source>
        <dbReference type="ARBA" id="ARBA00023125"/>
    </source>
</evidence>
<reference evidence="5" key="1">
    <citation type="journal article" date="2021" name="PeerJ">
        <title>Extensive microbial diversity within the chicken gut microbiome revealed by metagenomics and culture.</title>
        <authorList>
            <person name="Gilroy R."/>
            <person name="Ravi A."/>
            <person name="Getino M."/>
            <person name="Pursley I."/>
            <person name="Horton D.L."/>
            <person name="Alikhan N.F."/>
            <person name="Baker D."/>
            <person name="Gharbi K."/>
            <person name="Hall N."/>
            <person name="Watson M."/>
            <person name="Adriaenssens E.M."/>
            <person name="Foster-Nyarko E."/>
            <person name="Jarju S."/>
            <person name="Secka A."/>
            <person name="Antonio M."/>
            <person name="Oren A."/>
            <person name="Chaudhuri R.R."/>
            <person name="La Ragione R."/>
            <person name="Hildebrand F."/>
            <person name="Pallen M.J."/>
        </authorList>
    </citation>
    <scope>NUCLEOTIDE SEQUENCE</scope>
    <source>
        <strain evidence="5">USAMLcec2-132</strain>
    </source>
</reference>
<dbReference type="PANTHER" id="PTHR43280:SF31">
    <property type="entry name" value="TRANSCRIPTIONAL REGULATORY PROTEIN"/>
    <property type="match status" value="1"/>
</dbReference>